<dbReference type="PANTHER" id="PTHR31159">
    <property type="entry name" value="COMM DOMAIN-CONTAINING PROTEIN 3"/>
    <property type="match status" value="1"/>
</dbReference>
<dbReference type="InterPro" id="IPR037355">
    <property type="entry name" value="COMMD3"/>
</dbReference>
<dbReference type="GO" id="GO:0006814">
    <property type="term" value="P:sodium ion transport"/>
    <property type="evidence" value="ECO:0007669"/>
    <property type="project" value="InterPro"/>
</dbReference>
<sequence length="188" mass="20612">MMDLKDIISFDKTMSALNEEETSDSVFETALKAAIDRLSPGDESRLPSEPRNLDQLMFGIMAVLVEASKFGVTENTLEQELKEISGLSDSKRIRAIVTAYRDNVASFRAKMRGISPCSLGEIVDSVASVNCRLTSTEVEKLDGAGCVLKLATSEGHDDVQFHCTVSQLEDLDLTLRQATKAVEKHAQQ</sequence>
<evidence type="ECO:0000313" key="2">
    <source>
        <dbReference type="RefSeq" id="XP_003743706.1"/>
    </source>
</evidence>
<protein>
    <submittedName>
        <fullName evidence="2">COMM domain-containing protein 3-like</fullName>
    </submittedName>
</protein>
<dbReference type="Proteomes" id="UP000694867">
    <property type="component" value="Unplaced"/>
</dbReference>
<gene>
    <name evidence="2" type="primary">LOC100900121</name>
</gene>
<accession>A0AAJ6QTN1</accession>
<dbReference type="PANTHER" id="PTHR31159:SF1">
    <property type="entry name" value="COMM DOMAIN-CONTAINING PROTEIN 3"/>
    <property type="match status" value="1"/>
</dbReference>
<keyword evidence="1" id="KW-1185">Reference proteome</keyword>
<proteinExistence type="predicted"/>
<evidence type="ECO:0000313" key="1">
    <source>
        <dbReference type="Proteomes" id="UP000694867"/>
    </source>
</evidence>
<dbReference type="AlphaFoldDB" id="A0AAJ6QTN1"/>
<name>A0AAJ6QTN1_9ACAR</name>
<reference evidence="2" key="1">
    <citation type="submission" date="2025-08" db="UniProtKB">
        <authorList>
            <consortium name="RefSeq"/>
        </authorList>
    </citation>
    <scope>IDENTIFICATION</scope>
</reference>
<dbReference type="KEGG" id="goe:100900121"/>
<dbReference type="GeneID" id="100900121"/>
<organism evidence="1 2">
    <name type="scientific">Galendromus occidentalis</name>
    <name type="common">western predatory mite</name>
    <dbReference type="NCBI Taxonomy" id="34638"/>
    <lineage>
        <taxon>Eukaryota</taxon>
        <taxon>Metazoa</taxon>
        <taxon>Ecdysozoa</taxon>
        <taxon>Arthropoda</taxon>
        <taxon>Chelicerata</taxon>
        <taxon>Arachnida</taxon>
        <taxon>Acari</taxon>
        <taxon>Parasitiformes</taxon>
        <taxon>Mesostigmata</taxon>
        <taxon>Gamasina</taxon>
        <taxon>Phytoseioidea</taxon>
        <taxon>Phytoseiidae</taxon>
        <taxon>Typhlodrominae</taxon>
        <taxon>Galendromus</taxon>
    </lineage>
</organism>
<dbReference type="RefSeq" id="XP_003743706.1">
    <property type="nucleotide sequence ID" value="XM_003743658.2"/>
</dbReference>